<feature type="region of interest" description="Disordered" evidence="10">
    <location>
        <begin position="342"/>
        <end position="370"/>
    </location>
</feature>
<dbReference type="PANTHER" id="PTHR19957:SF83">
    <property type="entry name" value="SYNTAXIN-16"/>
    <property type="match status" value="1"/>
</dbReference>
<evidence type="ECO:0000256" key="3">
    <source>
        <dbReference type="ARBA" id="ARBA00022448"/>
    </source>
</evidence>
<evidence type="ECO:0000313" key="13">
    <source>
        <dbReference type="EMBL" id="CAA7257479.1"/>
    </source>
</evidence>
<sequence>MGDIECRRHDALLFIPATKHATPLSPSSMPTTRSRTGLFLSYRNSRPPTNTRHPLYDDEHHSLIPHNHVALDIPVLPPVWVDISDQVEDLLANAQAKIHSLDKLHAKHVLPGFSDRSQEERDIEALTTDITRDFRRCQSLIQNISSNQHPFPPIQSHQSRAAKNVQRGLAAKVQDLSATFRKKQRVYMEKLQGHAAKNQDLLVASGAVSLRGSEGMNAVDDDIQAASHTRAQSQSQLLLNAGPSHELQARERELTEIAKSIASLAELFKDLSVLVIDQGTLLDSVEYNIEQTAVHMEDAVQELKVATRYQKSTGKRKCIFLLLLIIFGLILVLIFKPRRHHAQAPPPPTVSILPIGPIPPRRTGDSSVFTRRLSSRTRPRYLIP</sequence>
<keyword evidence="3" id="KW-0813">Transport</keyword>
<keyword evidence="4 11" id="KW-0812">Transmembrane</keyword>
<evidence type="ECO:0000313" key="14">
    <source>
        <dbReference type="Proteomes" id="UP000467700"/>
    </source>
</evidence>
<evidence type="ECO:0000256" key="11">
    <source>
        <dbReference type="SAM" id="Phobius"/>
    </source>
</evidence>
<proteinExistence type="inferred from homology"/>
<keyword evidence="5" id="KW-0653">Protein transport</keyword>
<dbReference type="InterPro" id="IPR000727">
    <property type="entry name" value="T_SNARE_dom"/>
</dbReference>
<dbReference type="Gene3D" id="1.20.58.70">
    <property type="match status" value="1"/>
</dbReference>
<keyword evidence="8" id="KW-0175">Coiled coil</keyword>
<evidence type="ECO:0000259" key="12">
    <source>
        <dbReference type="PROSITE" id="PS50192"/>
    </source>
</evidence>
<dbReference type="GO" id="GO:0006906">
    <property type="term" value="P:vesicle fusion"/>
    <property type="evidence" value="ECO:0007669"/>
    <property type="project" value="TreeGrafter"/>
</dbReference>
<dbReference type="OrthoDB" id="10251371at2759"/>
<name>A0A8S0WJ41_CYCAE</name>
<dbReference type="PROSITE" id="PS00914">
    <property type="entry name" value="SYNTAXIN"/>
    <property type="match status" value="1"/>
</dbReference>
<dbReference type="GO" id="GO:0000149">
    <property type="term" value="F:SNARE binding"/>
    <property type="evidence" value="ECO:0007669"/>
    <property type="project" value="TreeGrafter"/>
</dbReference>
<evidence type="ECO:0000256" key="10">
    <source>
        <dbReference type="SAM" id="MobiDB-lite"/>
    </source>
</evidence>
<evidence type="ECO:0000256" key="6">
    <source>
        <dbReference type="ARBA" id="ARBA00022989"/>
    </source>
</evidence>
<comment type="similarity">
    <text evidence="2">Belongs to the syntaxin family.</text>
</comment>
<evidence type="ECO:0000256" key="1">
    <source>
        <dbReference type="ARBA" id="ARBA00004409"/>
    </source>
</evidence>
<dbReference type="EMBL" id="CACVBS010000001">
    <property type="protein sequence ID" value="CAA7257479.1"/>
    <property type="molecule type" value="Genomic_DNA"/>
</dbReference>
<dbReference type="InterPro" id="IPR045242">
    <property type="entry name" value="Syntaxin"/>
</dbReference>
<keyword evidence="14" id="KW-1185">Reference proteome</keyword>
<reference evidence="13 14" key="1">
    <citation type="submission" date="2020-01" db="EMBL/GenBank/DDBJ databases">
        <authorList>
            <person name="Gupta K D."/>
        </authorList>
    </citation>
    <scope>NUCLEOTIDE SEQUENCE [LARGE SCALE GENOMIC DNA]</scope>
</reference>
<evidence type="ECO:0000256" key="2">
    <source>
        <dbReference type="ARBA" id="ARBA00009063"/>
    </source>
</evidence>
<protein>
    <recommendedName>
        <fullName evidence="12">t-SNARE coiled-coil homology domain-containing protein</fullName>
    </recommendedName>
</protein>
<accession>A0A8S0WJ41</accession>
<dbReference type="Proteomes" id="UP000467700">
    <property type="component" value="Unassembled WGS sequence"/>
</dbReference>
<dbReference type="SUPFAM" id="SSF47661">
    <property type="entry name" value="t-snare proteins"/>
    <property type="match status" value="1"/>
</dbReference>
<dbReference type="Pfam" id="PF05739">
    <property type="entry name" value="SNARE"/>
    <property type="match status" value="1"/>
</dbReference>
<keyword evidence="9 11" id="KW-0472">Membrane</keyword>
<evidence type="ECO:0000256" key="9">
    <source>
        <dbReference type="ARBA" id="ARBA00023136"/>
    </source>
</evidence>
<gene>
    <name evidence="13" type="ORF">AAE3_LOCUS407</name>
</gene>
<dbReference type="GO" id="GO:0006886">
    <property type="term" value="P:intracellular protein transport"/>
    <property type="evidence" value="ECO:0007669"/>
    <property type="project" value="InterPro"/>
</dbReference>
<dbReference type="InterPro" id="IPR006012">
    <property type="entry name" value="Syntaxin/epimorphin_CS"/>
</dbReference>
<feature type="domain" description="T-SNARE coiled-coil homology" evidence="12">
    <location>
        <begin position="244"/>
        <end position="306"/>
    </location>
</feature>
<dbReference type="GO" id="GO:0048278">
    <property type="term" value="P:vesicle docking"/>
    <property type="evidence" value="ECO:0007669"/>
    <property type="project" value="TreeGrafter"/>
</dbReference>
<feature type="transmembrane region" description="Helical" evidence="11">
    <location>
        <begin position="318"/>
        <end position="335"/>
    </location>
</feature>
<dbReference type="GO" id="GO:0005484">
    <property type="term" value="F:SNAP receptor activity"/>
    <property type="evidence" value="ECO:0007669"/>
    <property type="project" value="InterPro"/>
</dbReference>
<dbReference type="GO" id="GO:0000139">
    <property type="term" value="C:Golgi membrane"/>
    <property type="evidence" value="ECO:0007669"/>
    <property type="project" value="UniProtKB-SubCell"/>
</dbReference>
<evidence type="ECO:0000256" key="5">
    <source>
        <dbReference type="ARBA" id="ARBA00022927"/>
    </source>
</evidence>
<dbReference type="InterPro" id="IPR010989">
    <property type="entry name" value="SNARE"/>
</dbReference>
<dbReference type="GO" id="GO:0031201">
    <property type="term" value="C:SNARE complex"/>
    <property type="evidence" value="ECO:0007669"/>
    <property type="project" value="TreeGrafter"/>
</dbReference>
<evidence type="ECO:0000256" key="8">
    <source>
        <dbReference type="ARBA" id="ARBA00023054"/>
    </source>
</evidence>
<dbReference type="AlphaFoldDB" id="A0A8S0WJ41"/>
<comment type="caution">
    <text evidence="13">The sequence shown here is derived from an EMBL/GenBank/DDBJ whole genome shotgun (WGS) entry which is preliminary data.</text>
</comment>
<keyword evidence="7" id="KW-0333">Golgi apparatus</keyword>
<keyword evidence="6 11" id="KW-1133">Transmembrane helix</keyword>
<evidence type="ECO:0000256" key="4">
    <source>
        <dbReference type="ARBA" id="ARBA00022692"/>
    </source>
</evidence>
<evidence type="ECO:0000256" key="7">
    <source>
        <dbReference type="ARBA" id="ARBA00023034"/>
    </source>
</evidence>
<dbReference type="PROSITE" id="PS50192">
    <property type="entry name" value="T_SNARE"/>
    <property type="match status" value="1"/>
</dbReference>
<organism evidence="13 14">
    <name type="scientific">Cyclocybe aegerita</name>
    <name type="common">Black poplar mushroom</name>
    <name type="synonym">Agrocybe aegerita</name>
    <dbReference type="NCBI Taxonomy" id="1973307"/>
    <lineage>
        <taxon>Eukaryota</taxon>
        <taxon>Fungi</taxon>
        <taxon>Dikarya</taxon>
        <taxon>Basidiomycota</taxon>
        <taxon>Agaricomycotina</taxon>
        <taxon>Agaricomycetes</taxon>
        <taxon>Agaricomycetidae</taxon>
        <taxon>Agaricales</taxon>
        <taxon>Agaricineae</taxon>
        <taxon>Bolbitiaceae</taxon>
        <taxon>Cyclocybe</taxon>
    </lineage>
</organism>
<dbReference type="PANTHER" id="PTHR19957">
    <property type="entry name" value="SYNTAXIN"/>
    <property type="match status" value="1"/>
</dbReference>
<comment type="subcellular location">
    <subcellularLocation>
        <location evidence="1">Golgi apparatus membrane</location>
        <topology evidence="1">Single-pass type IV membrane protein</topology>
    </subcellularLocation>
</comment>
<dbReference type="SMART" id="SM00397">
    <property type="entry name" value="t_SNARE"/>
    <property type="match status" value="1"/>
</dbReference>
<dbReference type="CDD" id="cd15845">
    <property type="entry name" value="SNARE_syntaxin16"/>
    <property type="match status" value="1"/>
</dbReference>